<organism evidence="2 3">
    <name type="scientific">Parnassius apollo</name>
    <name type="common">Apollo butterfly</name>
    <name type="synonym">Papilio apollo</name>
    <dbReference type="NCBI Taxonomy" id="110799"/>
    <lineage>
        <taxon>Eukaryota</taxon>
        <taxon>Metazoa</taxon>
        <taxon>Ecdysozoa</taxon>
        <taxon>Arthropoda</taxon>
        <taxon>Hexapoda</taxon>
        <taxon>Insecta</taxon>
        <taxon>Pterygota</taxon>
        <taxon>Neoptera</taxon>
        <taxon>Endopterygota</taxon>
        <taxon>Lepidoptera</taxon>
        <taxon>Glossata</taxon>
        <taxon>Ditrysia</taxon>
        <taxon>Papilionoidea</taxon>
        <taxon>Papilionidae</taxon>
        <taxon>Parnassiinae</taxon>
        <taxon>Parnassini</taxon>
        <taxon>Parnassius</taxon>
        <taxon>Parnassius</taxon>
    </lineage>
</organism>
<feature type="compositionally biased region" description="Polar residues" evidence="1">
    <location>
        <begin position="11"/>
        <end position="20"/>
    </location>
</feature>
<evidence type="ECO:0000313" key="3">
    <source>
        <dbReference type="Proteomes" id="UP000691718"/>
    </source>
</evidence>
<gene>
    <name evidence="2" type="ORF">PAPOLLO_LOCUS6061</name>
</gene>
<evidence type="ECO:0000313" key="2">
    <source>
        <dbReference type="EMBL" id="CAG4959044.1"/>
    </source>
</evidence>
<reference evidence="2" key="1">
    <citation type="submission" date="2021-04" db="EMBL/GenBank/DDBJ databases">
        <authorList>
            <person name="Tunstrom K."/>
        </authorList>
    </citation>
    <scope>NUCLEOTIDE SEQUENCE</scope>
</reference>
<proteinExistence type="predicted"/>
<dbReference type="Proteomes" id="UP000691718">
    <property type="component" value="Unassembled WGS sequence"/>
</dbReference>
<name>A0A8S3WGC6_PARAO</name>
<accession>A0A8S3WGC6</accession>
<evidence type="ECO:0000256" key="1">
    <source>
        <dbReference type="SAM" id="MobiDB-lite"/>
    </source>
</evidence>
<protein>
    <submittedName>
        <fullName evidence="2">(apollo) hypothetical protein</fullName>
    </submittedName>
</protein>
<keyword evidence="3" id="KW-1185">Reference proteome</keyword>
<sequence>MAPFSLKVDGSSPQCTTPSERNAHQMVSVKVGCLHINPSSKHGRRKLLIQLLALCFVPHVALILQNCTTMAQLSSTLDASLYLDSEVRTNLDIGETVMSFQAERILIIKSVFLQLESPHKSRSTLRKGISATDEYLESLPPIILQDGLKKKL</sequence>
<dbReference type="EMBL" id="CAJQZP010000393">
    <property type="protein sequence ID" value="CAG4959044.1"/>
    <property type="molecule type" value="Genomic_DNA"/>
</dbReference>
<dbReference type="AlphaFoldDB" id="A0A8S3WGC6"/>
<feature type="region of interest" description="Disordered" evidence="1">
    <location>
        <begin position="1"/>
        <end position="20"/>
    </location>
</feature>
<dbReference type="OrthoDB" id="1890790at2759"/>
<comment type="caution">
    <text evidence="2">The sequence shown here is derived from an EMBL/GenBank/DDBJ whole genome shotgun (WGS) entry which is preliminary data.</text>
</comment>